<comment type="caution">
    <text evidence="5">The sequence shown here is derived from an EMBL/GenBank/DDBJ whole genome shotgun (WGS) entry which is preliminary data.</text>
</comment>
<comment type="subcellular location">
    <subcellularLocation>
        <location evidence="1">Nucleus</location>
    </subcellularLocation>
</comment>
<feature type="region of interest" description="Disordered" evidence="3">
    <location>
        <begin position="386"/>
        <end position="406"/>
    </location>
</feature>
<protein>
    <recommendedName>
        <fullName evidence="4">Wbp11/ELF5/Saf1 N-terminal domain-containing protein</fullName>
    </recommendedName>
</protein>
<evidence type="ECO:0000256" key="2">
    <source>
        <dbReference type="ARBA" id="ARBA00023242"/>
    </source>
</evidence>
<organism evidence="5 6">
    <name type="scientific">Salix suchowensis</name>
    <dbReference type="NCBI Taxonomy" id="1278906"/>
    <lineage>
        <taxon>Eukaryota</taxon>
        <taxon>Viridiplantae</taxon>
        <taxon>Streptophyta</taxon>
        <taxon>Embryophyta</taxon>
        <taxon>Tracheophyta</taxon>
        <taxon>Spermatophyta</taxon>
        <taxon>Magnoliopsida</taxon>
        <taxon>eudicotyledons</taxon>
        <taxon>Gunneridae</taxon>
        <taxon>Pentapetalae</taxon>
        <taxon>rosids</taxon>
        <taxon>fabids</taxon>
        <taxon>Malpighiales</taxon>
        <taxon>Salicaceae</taxon>
        <taxon>Saliceae</taxon>
        <taxon>Salix</taxon>
    </lineage>
</organism>
<feature type="compositionally biased region" description="Low complexity" evidence="3">
    <location>
        <begin position="161"/>
        <end position="182"/>
    </location>
</feature>
<reference evidence="5" key="1">
    <citation type="submission" date="2022-10" db="EMBL/GenBank/DDBJ databases">
        <authorList>
            <person name="Hyden B.L."/>
            <person name="Feng K."/>
            <person name="Yates T."/>
            <person name="Jawdy S."/>
            <person name="Smart L.B."/>
            <person name="Muchero W."/>
        </authorList>
    </citation>
    <scope>NUCLEOTIDE SEQUENCE</scope>
    <source>
        <tissue evidence="5">Shoot tip</tissue>
    </source>
</reference>
<dbReference type="Proteomes" id="UP001141253">
    <property type="component" value="Chromosome 15W"/>
</dbReference>
<evidence type="ECO:0000256" key="3">
    <source>
        <dbReference type="SAM" id="MobiDB-lite"/>
    </source>
</evidence>
<dbReference type="EMBL" id="JAPFFI010000020">
    <property type="protein sequence ID" value="KAJ6339654.1"/>
    <property type="molecule type" value="Genomic_DNA"/>
</dbReference>
<gene>
    <name evidence="5" type="ORF">OIU77_007569</name>
</gene>
<evidence type="ECO:0000259" key="4">
    <source>
        <dbReference type="Pfam" id="PF09429"/>
    </source>
</evidence>
<feature type="compositionally biased region" description="Polar residues" evidence="3">
    <location>
        <begin position="392"/>
        <end position="406"/>
    </location>
</feature>
<feature type="region of interest" description="Disordered" evidence="3">
    <location>
        <begin position="1"/>
        <end position="32"/>
    </location>
</feature>
<feature type="compositionally biased region" description="Pro residues" evidence="3">
    <location>
        <begin position="275"/>
        <end position="287"/>
    </location>
</feature>
<feature type="compositionally biased region" description="Polar residues" evidence="3">
    <location>
        <begin position="218"/>
        <end position="228"/>
    </location>
</feature>
<feature type="compositionally biased region" description="Basic residues" evidence="3">
    <location>
        <begin position="23"/>
        <end position="32"/>
    </location>
</feature>
<feature type="region of interest" description="Disordered" evidence="3">
    <location>
        <begin position="114"/>
        <end position="335"/>
    </location>
</feature>
<keyword evidence="2" id="KW-0539">Nucleus</keyword>
<feature type="domain" description="Wbp11/ELF5/Saf1 N-terminal" evidence="4">
    <location>
        <begin position="7"/>
        <end position="82"/>
    </location>
</feature>
<feature type="compositionally biased region" description="Pro residues" evidence="3">
    <location>
        <begin position="305"/>
        <end position="331"/>
    </location>
</feature>
<feature type="compositionally biased region" description="Pro residues" evidence="3">
    <location>
        <begin position="199"/>
        <end position="217"/>
    </location>
</feature>
<evidence type="ECO:0000256" key="1">
    <source>
        <dbReference type="ARBA" id="ARBA00004123"/>
    </source>
</evidence>
<sequence>MKTTKGGKVMNPTDAYRKELRKKELKRNKKERKKVREVGILKKDPDVIKEQIEKLDLMKADGALDKARKHKKRQLEDTLSLVIKKRREYEDKMKEKGETPCDVQSFGTLFEEGHLQKKKKERSIQSLKTLCTITPTMNPTGAPPPGKPPMYKSSIGPRIPLSGASSSTTESEDAAFSSSSSLARERGLRPWTKLSSHTPLPPPPPLQQSAQPPPPPGTNESGRETNISALLDESSSKDNVQVPASLPPPPPIAMQLKSANNLSEADVLPPGISRFPPPPPNARPPLSSPGIPGQVAPPGAMLPLIPRPPYGPPPGPPPMMRPPLPPGPPPFLQEDAANRPHVLQKPSYIKSAASTVVKRPLAQHTPELTAMVPASVRVRREAAIPKPKTKGRNLNNCSSHQASSSNHCEARFNLLIGSSKV</sequence>
<evidence type="ECO:0000313" key="5">
    <source>
        <dbReference type="EMBL" id="KAJ6339654.1"/>
    </source>
</evidence>
<keyword evidence="6" id="KW-1185">Reference proteome</keyword>
<dbReference type="InterPro" id="IPR019007">
    <property type="entry name" value="Wbp11/ELF5/Saf1_N"/>
</dbReference>
<reference evidence="5" key="2">
    <citation type="journal article" date="2023" name="Int. J. Mol. Sci.">
        <title>De Novo Assembly and Annotation of 11 Diverse Shrub Willow (Salix) Genomes Reveals Novel Gene Organization in Sex-Linked Regions.</title>
        <authorList>
            <person name="Hyden B."/>
            <person name="Feng K."/>
            <person name="Yates T.B."/>
            <person name="Jawdy S."/>
            <person name="Cereghino C."/>
            <person name="Smart L.B."/>
            <person name="Muchero W."/>
        </authorList>
    </citation>
    <scope>NUCLEOTIDE SEQUENCE</scope>
    <source>
        <tissue evidence="5">Shoot tip</tissue>
    </source>
</reference>
<proteinExistence type="predicted"/>
<dbReference type="PANTHER" id="PTHR13361:SF1">
    <property type="entry name" value="WW DOMAIN-BINDING PROTEIN 11"/>
    <property type="match status" value="1"/>
</dbReference>
<dbReference type="Pfam" id="PF09429">
    <property type="entry name" value="Wbp11"/>
    <property type="match status" value="1"/>
</dbReference>
<dbReference type="PANTHER" id="PTHR13361">
    <property type="entry name" value="WW DOMAIN-BINDING PROTEIN 11"/>
    <property type="match status" value="1"/>
</dbReference>
<feature type="compositionally biased region" description="Polar residues" evidence="3">
    <location>
        <begin position="124"/>
        <end position="138"/>
    </location>
</feature>
<accession>A0ABQ9AGM3</accession>
<name>A0ABQ9AGM3_9ROSI</name>
<evidence type="ECO:0000313" key="6">
    <source>
        <dbReference type="Proteomes" id="UP001141253"/>
    </source>
</evidence>